<accession>A0A7J9HWI0</accession>
<dbReference type="EMBL" id="JABFAD010000012">
    <property type="protein sequence ID" value="MBA0814212.1"/>
    <property type="molecule type" value="Genomic_DNA"/>
</dbReference>
<evidence type="ECO:0000256" key="1">
    <source>
        <dbReference type="ARBA" id="ARBA00000900"/>
    </source>
</evidence>
<dbReference type="Gene3D" id="3.30.40.10">
    <property type="entry name" value="Zinc/RING finger domain, C3HC4 (zinc finger)"/>
    <property type="match status" value="1"/>
</dbReference>
<dbReference type="OrthoDB" id="10064100at2759"/>
<comment type="function">
    <text evidence="5">Functions as an E3 ubiquitin ligase.</text>
</comment>
<keyword evidence="6" id="KW-0812">Transmembrane</keyword>
<keyword evidence="9" id="KW-1185">Reference proteome</keyword>
<sequence>SIDSSVSLSHSPVISSLLAPDSEFSPKTNFNSAVLGVCVLKLSIFCILYSIVSAEDSSFEQILSFHFWCFLTFLLKLFLGRFSSSMREVEMTVPHLFRCPISLDLFTDPVTLCTGQTYDRSSIEKWLAAGNLTCPVTMQKLHDPSLVPNHNLRHLIQQWRQMDHRFGPDYFTAIDPLVSLKHCLQSPQSTFQEKLEALQKIQLLTDQTPSTNPFLIQIGFLPLLLQLSFQMVDPEFSQDYMNFVEQGLTCVLKLLPYGELESLNMLKQDSKLESLVVLFEHGSIIMKQSLCHLVGVISSSSSTRELCAMIGKHPRFLNLIVCIVNQNNEASETGIKAISALCCLESNRGKLVQQGLIDALVTYILNSERSLAAMAMAILEQVLGIERAKEALIKNPNGVKAVVKMVFRVSDHEGSESAVNSLMMVCRESLEAREKAIVAGVLTQLLLLLQSQCNGRTKTKATTLLKLL</sequence>
<evidence type="ECO:0000256" key="3">
    <source>
        <dbReference type="ARBA" id="ARBA00022679"/>
    </source>
</evidence>
<dbReference type="InterPro" id="IPR058678">
    <property type="entry name" value="ARM_PUB"/>
</dbReference>
<dbReference type="InterPro" id="IPR045210">
    <property type="entry name" value="RING-Ubox_PUB"/>
</dbReference>
<comment type="pathway">
    <text evidence="2 5">Protein modification; protein ubiquitination.</text>
</comment>
<dbReference type="GO" id="GO:0016567">
    <property type="term" value="P:protein ubiquitination"/>
    <property type="evidence" value="ECO:0007669"/>
    <property type="project" value="UniProtKB-UniRule"/>
</dbReference>
<reference evidence="8 9" key="1">
    <citation type="journal article" date="2019" name="Genome Biol. Evol.">
        <title>Insights into the evolution of the New World diploid cottons (Gossypium, subgenus Houzingenia) based on genome sequencing.</title>
        <authorList>
            <person name="Grover C.E."/>
            <person name="Arick M.A. 2nd"/>
            <person name="Thrash A."/>
            <person name="Conover J.L."/>
            <person name="Sanders W.S."/>
            <person name="Peterson D.G."/>
            <person name="Frelichowski J.E."/>
            <person name="Scheffler J.A."/>
            <person name="Scheffler B.E."/>
            <person name="Wendel J.F."/>
        </authorList>
    </citation>
    <scope>NUCLEOTIDE SEQUENCE [LARGE SCALE GENOMIC DNA]</scope>
    <source>
        <strain evidence="8">0</strain>
        <tissue evidence="8">Leaf</tissue>
    </source>
</reference>
<evidence type="ECO:0000256" key="4">
    <source>
        <dbReference type="ARBA" id="ARBA00022786"/>
    </source>
</evidence>
<dbReference type="PANTHER" id="PTHR22849">
    <property type="entry name" value="WDSAM1 PROTEIN"/>
    <property type="match status" value="1"/>
</dbReference>
<dbReference type="Gene3D" id="1.25.10.10">
    <property type="entry name" value="Leucine-rich Repeat Variant"/>
    <property type="match status" value="1"/>
</dbReference>
<dbReference type="UniPathway" id="UPA00143"/>
<feature type="transmembrane region" description="Helical" evidence="6">
    <location>
        <begin position="58"/>
        <end position="79"/>
    </location>
</feature>
<evidence type="ECO:0000313" key="9">
    <source>
        <dbReference type="Proteomes" id="UP000593560"/>
    </source>
</evidence>
<proteinExistence type="predicted"/>
<dbReference type="InterPro" id="IPR013083">
    <property type="entry name" value="Znf_RING/FYVE/PHD"/>
</dbReference>
<evidence type="ECO:0000259" key="7">
    <source>
        <dbReference type="PROSITE" id="PS51698"/>
    </source>
</evidence>
<evidence type="ECO:0000313" key="8">
    <source>
        <dbReference type="EMBL" id="MBA0814212.1"/>
    </source>
</evidence>
<organism evidence="8 9">
    <name type="scientific">Gossypium harknessii</name>
    <dbReference type="NCBI Taxonomy" id="34285"/>
    <lineage>
        <taxon>Eukaryota</taxon>
        <taxon>Viridiplantae</taxon>
        <taxon>Streptophyta</taxon>
        <taxon>Embryophyta</taxon>
        <taxon>Tracheophyta</taxon>
        <taxon>Spermatophyta</taxon>
        <taxon>Magnoliopsida</taxon>
        <taxon>eudicotyledons</taxon>
        <taxon>Gunneridae</taxon>
        <taxon>Pentapetalae</taxon>
        <taxon>rosids</taxon>
        <taxon>malvids</taxon>
        <taxon>Malvales</taxon>
        <taxon>Malvaceae</taxon>
        <taxon>Malvoideae</taxon>
        <taxon>Gossypium</taxon>
    </lineage>
</organism>
<keyword evidence="4 5" id="KW-0833">Ubl conjugation pathway</keyword>
<keyword evidence="3 5" id="KW-0808">Transferase</keyword>
<evidence type="ECO:0000256" key="5">
    <source>
        <dbReference type="RuleBase" id="RU369093"/>
    </source>
</evidence>
<dbReference type="FunFam" id="3.30.40.10:FF:000442">
    <property type="entry name" value="RING-type E3 ubiquitin transferase"/>
    <property type="match status" value="1"/>
</dbReference>
<dbReference type="Pfam" id="PF25598">
    <property type="entry name" value="ARM_PUB"/>
    <property type="match status" value="1"/>
</dbReference>
<name>A0A7J9HWI0_9ROSI</name>
<dbReference type="PANTHER" id="PTHR22849:SF103">
    <property type="entry name" value="U-BOX DOMAIN-CONTAINING PROTEIN"/>
    <property type="match status" value="1"/>
</dbReference>
<gene>
    <name evidence="8" type="ORF">Gohar_020054</name>
</gene>
<dbReference type="GO" id="GO:0061630">
    <property type="term" value="F:ubiquitin protein ligase activity"/>
    <property type="evidence" value="ECO:0007669"/>
    <property type="project" value="UniProtKB-UniRule"/>
</dbReference>
<dbReference type="Pfam" id="PF04564">
    <property type="entry name" value="U-box"/>
    <property type="match status" value="1"/>
</dbReference>
<dbReference type="SMART" id="SM00504">
    <property type="entry name" value="Ubox"/>
    <property type="match status" value="1"/>
</dbReference>
<dbReference type="AlphaFoldDB" id="A0A7J9HWI0"/>
<dbReference type="InterPro" id="IPR011989">
    <property type="entry name" value="ARM-like"/>
</dbReference>
<evidence type="ECO:0000256" key="6">
    <source>
        <dbReference type="SAM" id="Phobius"/>
    </source>
</evidence>
<feature type="transmembrane region" description="Helical" evidence="6">
    <location>
        <begin position="33"/>
        <end position="52"/>
    </location>
</feature>
<protein>
    <recommendedName>
        <fullName evidence="5 7">U-box domain-containing protein</fullName>
        <ecNumber evidence="5">2.3.2.27</ecNumber>
    </recommendedName>
    <alternativeName>
        <fullName evidence="5">RING-type E3 ubiquitin transferase PUB</fullName>
    </alternativeName>
</protein>
<keyword evidence="6" id="KW-0472">Membrane</keyword>
<keyword evidence="6" id="KW-1133">Transmembrane helix</keyword>
<dbReference type="InterPro" id="IPR045185">
    <property type="entry name" value="PUB22/23/24-like"/>
</dbReference>
<feature type="non-terminal residue" evidence="8">
    <location>
        <position position="1"/>
    </location>
</feature>
<dbReference type="Proteomes" id="UP000593560">
    <property type="component" value="Unassembled WGS sequence"/>
</dbReference>
<dbReference type="CDD" id="cd16664">
    <property type="entry name" value="RING-Ubox_PUB"/>
    <property type="match status" value="1"/>
</dbReference>
<evidence type="ECO:0000256" key="2">
    <source>
        <dbReference type="ARBA" id="ARBA00004906"/>
    </source>
</evidence>
<dbReference type="SUPFAM" id="SSF48371">
    <property type="entry name" value="ARM repeat"/>
    <property type="match status" value="1"/>
</dbReference>
<comment type="catalytic activity">
    <reaction evidence="1 5">
        <text>S-ubiquitinyl-[E2 ubiquitin-conjugating enzyme]-L-cysteine + [acceptor protein]-L-lysine = [E2 ubiquitin-conjugating enzyme]-L-cysteine + N(6)-ubiquitinyl-[acceptor protein]-L-lysine.</text>
        <dbReference type="EC" id="2.3.2.27"/>
    </reaction>
</comment>
<feature type="domain" description="U-box" evidence="7">
    <location>
        <begin position="92"/>
        <end position="166"/>
    </location>
</feature>
<dbReference type="PROSITE" id="PS51698">
    <property type="entry name" value="U_BOX"/>
    <property type="match status" value="1"/>
</dbReference>
<comment type="caution">
    <text evidence="8">The sequence shown here is derived from an EMBL/GenBank/DDBJ whole genome shotgun (WGS) entry which is preliminary data.</text>
</comment>
<dbReference type="SUPFAM" id="SSF57850">
    <property type="entry name" value="RING/U-box"/>
    <property type="match status" value="1"/>
</dbReference>
<dbReference type="InterPro" id="IPR016024">
    <property type="entry name" value="ARM-type_fold"/>
</dbReference>
<dbReference type="InterPro" id="IPR003613">
    <property type="entry name" value="Ubox_domain"/>
</dbReference>
<dbReference type="EC" id="2.3.2.27" evidence="5"/>